<organism evidence="1 2">
    <name type="scientific">Pedobacter africanus</name>
    <dbReference type="NCBI Taxonomy" id="151894"/>
    <lineage>
        <taxon>Bacteria</taxon>
        <taxon>Pseudomonadati</taxon>
        <taxon>Bacteroidota</taxon>
        <taxon>Sphingobacteriia</taxon>
        <taxon>Sphingobacteriales</taxon>
        <taxon>Sphingobacteriaceae</taxon>
        <taxon>Pedobacter</taxon>
    </lineage>
</organism>
<gene>
    <name evidence="1" type="ORF">J2X78_000053</name>
</gene>
<evidence type="ECO:0000313" key="2">
    <source>
        <dbReference type="Proteomes" id="UP001246858"/>
    </source>
</evidence>
<comment type="caution">
    <text evidence="1">The sequence shown here is derived from an EMBL/GenBank/DDBJ whole genome shotgun (WGS) entry which is preliminary data.</text>
</comment>
<accession>A0ACC6KQV1</accession>
<sequence length="179" mass="20521">MRNELPFIGQLAETIKISGTSKSFARGDFILQQGDIEKNLYYVASGAIRVFLLSEHEEQTIRFGYTGSVINSLASYISGKPSDFYIEAIRKTTLKVISREEVLKLVHQDEAHLRGYLGLMETVIVQQMEREIDLLTLSPTERLNRVLRRSPDLFQHIPLKYIASYLRMAPETLSRIRNS</sequence>
<keyword evidence="2" id="KW-1185">Reference proteome</keyword>
<dbReference type="Proteomes" id="UP001246858">
    <property type="component" value="Unassembled WGS sequence"/>
</dbReference>
<reference evidence="1" key="1">
    <citation type="submission" date="2023-07" db="EMBL/GenBank/DDBJ databases">
        <title>Sorghum-associated microbial communities from plants grown in Nebraska, USA.</title>
        <authorList>
            <person name="Schachtman D."/>
        </authorList>
    </citation>
    <scope>NUCLEOTIDE SEQUENCE</scope>
    <source>
        <strain evidence="1">2697</strain>
    </source>
</reference>
<dbReference type="EMBL" id="JAVDTF010000001">
    <property type="protein sequence ID" value="MDR6781501.1"/>
    <property type="molecule type" value="Genomic_DNA"/>
</dbReference>
<proteinExistence type="predicted"/>
<evidence type="ECO:0000313" key="1">
    <source>
        <dbReference type="EMBL" id="MDR6781501.1"/>
    </source>
</evidence>
<protein>
    <submittedName>
        <fullName evidence="1">CRP-like cAMP-binding protein</fullName>
    </submittedName>
</protein>
<name>A0ACC6KQV1_9SPHI</name>